<dbReference type="OrthoDB" id="311329at2"/>
<accession>A0A071MH79</accession>
<proteinExistence type="predicted"/>
<evidence type="ECO:0000256" key="1">
    <source>
        <dbReference type="SAM" id="SignalP"/>
    </source>
</evidence>
<sequence>MYSVIRILFPALIVIGPFPSPASAYEFYNDGSTNIDANLSVGYGFFSVQRSYIDRPGATRWQEGFLKYGLSGGTAIPGAGSIYGAVSLLGSATWGDGDPGGFTTGRERRNALEDAYLGWKSGDSIPALGKDGIDISAGSQYVNVGSGFLIKGDKVSAGRAVDDGRYDRGGAYYLASRVAFSRTAVLRLGGDTGWHGSAIWLKSNNHLQADTELAVGTLDYTAQPGTLGLTFVHGISIDKRYVSTPSRLDRPGMNTYSIRGDGDAGISNTHFAFEYAYQTKRSGNDNGWYAEAGYTFQNVRWQPSLSYRYTRYSKDFDSLFQGGFGDRYQGEIASNYSFSYNFNTRIHDVGLTVHPSEKFTVTLMYFNFRTLSNRSTLDLDASELTLYLDWALTKHLQFSPNFGVYKPRKYAANGGNQTGSAAASFYANLMIVANF</sequence>
<protein>
    <submittedName>
        <fullName evidence="2">Uncharacterized protein</fullName>
    </submittedName>
</protein>
<reference evidence="2" key="1">
    <citation type="submission" date="2014-04" db="EMBL/GenBank/DDBJ databases">
        <title>In planta biocontrol of soil-borne Fusarium wilt of banana through a plant endophytic bacterium, Burkholderia cenocepacia 869T2.</title>
        <authorList>
            <person name="Ho Y.-N."/>
            <person name="Chiang H.-M."/>
            <person name="Chao C.-P."/>
            <person name="Su C.-C."/>
            <person name="Hsu H.-F."/>
            <person name="Guo C.-T."/>
            <person name="Hsieh J.-L."/>
            <person name="Huang C.-C."/>
        </authorList>
    </citation>
    <scope>NUCLEOTIDE SEQUENCE [LARGE SCALE GENOMIC DNA]</scope>
    <source>
        <strain evidence="2">869T2</strain>
    </source>
</reference>
<organism evidence="2">
    <name type="scientific">Burkholderia cenocepacia</name>
    <dbReference type="NCBI Taxonomy" id="95486"/>
    <lineage>
        <taxon>Bacteria</taxon>
        <taxon>Pseudomonadati</taxon>
        <taxon>Pseudomonadota</taxon>
        <taxon>Betaproteobacteria</taxon>
        <taxon>Burkholderiales</taxon>
        <taxon>Burkholderiaceae</taxon>
        <taxon>Burkholderia</taxon>
        <taxon>Burkholderia cepacia complex</taxon>
    </lineage>
</organism>
<dbReference type="EMBL" id="JJOA01000007">
    <property type="protein sequence ID" value="KEA60050.1"/>
    <property type="molecule type" value="Genomic_DNA"/>
</dbReference>
<feature type="chain" id="PRO_5001680150" evidence="1">
    <location>
        <begin position="25"/>
        <end position="435"/>
    </location>
</feature>
<keyword evidence="1" id="KW-0732">Signal</keyword>
<feature type="signal peptide" evidence="1">
    <location>
        <begin position="1"/>
        <end position="24"/>
    </location>
</feature>
<gene>
    <name evidence="2" type="ORF">DT99_08145</name>
</gene>
<name>A0A071MH79_9BURK</name>
<dbReference type="AlphaFoldDB" id="A0A071MH79"/>
<comment type="caution">
    <text evidence="2">The sequence shown here is derived from an EMBL/GenBank/DDBJ whole genome shotgun (WGS) entry which is preliminary data.</text>
</comment>
<evidence type="ECO:0000313" key="2">
    <source>
        <dbReference type="EMBL" id="KEA60050.1"/>
    </source>
</evidence>